<keyword evidence="1" id="KW-0472">Membrane</keyword>
<accession>A0A2N5C451</accession>
<name>A0A2N5C451_9BURK</name>
<evidence type="ECO:0000313" key="3">
    <source>
        <dbReference type="EMBL" id="PLP96992.1"/>
    </source>
</evidence>
<feature type="transmembrane region" description="Helical" evidence="1">
    <location>
        <begin position="309"/>
        <end position="328"/>
    </location>
</feature>
<proteinExistence type="predicted"/>
<evidence type="ECO:0000259" key="2">
    <source>
        <dbReference type="Pfam" id="PF01757"/>
    </source>
</evidence>
<gene>
    <name evidence="3" type="ORF">CYJ10_29560</name>
</gene>
<dbReference type="OrthoDB" id="9814807at2"/>
<keyword evidence="1" id="KW-0812">Transmembrane</keyword>
<keyword evidence="3" id="KW-0012">Acyltransferase</keyword>
<evidence type="ECO:0000256" key="1">
    <source>
        <dbReference type="SAM" id="Phobius"/>
    </source>
</evidence>
<dbReference type="Proteomes" id="UP000234341">
    <property type="component" value="Unassembled WGS sequence"/>
</dbReference>
<dbReference type="GO" id="GO:0009103">
    <property type="term" value="P:lipopolysaccharide biosynthetic process"/>
    <property type="evidence" value="ECO:0007669"/>
    <property type="project" value="TreeGrafter"/>
</dbReference>
<dbReference type="EMBL" id="PJRP01000021">
    <property type="protein sequence ID" value="PLP96992.1"/>
    <property type="molecule type" value="Genomic_DNA"/>
</dbReference>
<feature type="transmembrane region" description="Helical" evidence="1">
    <location>
        <begin position="166"/>
        <end position="185"/>
    </location>
</feature>
<feature type="transmembrane region" description="Helical" evidence="1">
    <location>
        <begin position="30"/>
        <end position="48"/>
    </location>
</feature>
<feature type="transmembrane region" description="Helical" evidence="1">
    <location>
        <begin position="60"/>
        <end position="86"/>
    </location>
</feature>
<organism evidence="3 4">
    <name type="scientific">Cupriavidus pauculus</name>
    <dbReference type="NCBI Taxonomy" id="82633"/>
    <lineage>
        <taxon>Bacteria</taxon>
        <taxon>Pseudomonadati</taxon>
        <taxon>Pseudomonadota</taxon>
        <taxon>Betaproteobacteria</taxon>
        <taxon>Burkholderiales</taxon>
        <taxon>Burkholderiaceae</taxon>
        <taxon>Cupriavidus</taxon>
    </lineage>
</organism>
<feature type="transmembrane region" description="Helical" evidence="1">
    <location>
        <begin position="107"/>
        <end position="125"/>
    </location>
</feature>
<dbReference type="InterPro" id="IPR050879">
    <property type="entry name" value="Acyltransferase_3"/>
</dbReference>
<dbReference type="InterPro" id="IPR002656">
    <property type="entry name" value="Acyl_transf_3_dom"/>
</dbReference>
<feature type="domain" description="Acyltransferase 3" evidence="2">
    <location>
        <begin position="26"/>
        <end position="354"/>
    </location>
</feature>
<feature type="transmembrane region" description="Helical" evidence="1">
    <location>
        <begin position="192"/>
        <end position="213"/>
    </location>
</feature>
<evidence type="ECO:0000313" key="4">
    <source>
        <dbReference type="Proteomes" id="UP000234341"/>
    </source>
</evidence>
<keyword evidence="3" id="KW-0808">Transferase</keyword>
<keyword evidence="1" id="KW-1133">Transmembrane helix</keyword>
<dbReference type="PANTHER" id="PTHR23028">
    <property type="entry name" value="ACETYLTRANSFERASE"/>
    <property type="match status" value="1"/>
</dbReference>
<dbReference type="PANTHER" id="PTHR23028:SF53">
    <property type="entry name" value="ACYL_TRANSF_3 DOMAIN-CONTAINING PROTEIN"/>
    <property type="match status" value="1"/>
</dbReference>
<feature type="transmembrane region" description="Helical" evidence="1">
    <location>
        <begin position="340"/>
        <end position="361"/>
    </location>
</feature>
<sequence>MHRLIQSPRIFPEIADVKHAAPKRNDEIQAVRAIAILIVIVAHSPVLFRWGGQWSAIGKGFYVGVDLFLCLSGYVITKSLCGRLLVASGNDFWREVAAFWVRRLYRITPSACVWLAIPLLAYSLASGRVESANISDVLSAVFHVANIRSWQCQWIVRSGCGDFGHYWSLSLEEQFYLVLPFLFLLFRRRIHLVLLAIVLAQVFLPRPLGSVFGPIKTDALMLGVLLALWSEHSTYRIFDPHLASSRLKLVLPPLLVAGLVGFARYEPVPFFLGMVALVSGLIIWLCSYDKGYFIADGPIRRGLAWIGERSFAIYLIHPFAFWITWQVMRAVYPGVEFNGTFTVRFAMVAAVIVLVLSELSYRLIELPFRKRGVARSNAIAALRDGRAGPQVNL</sequence>
<dbReference type="GO" id="GO:0016020">
    <property type="term" value="C:membrane"/>
    <property type="evidence" value="ECO:0007669"/>
    <property type="project" value="TreeGrafter"/>
</dbReference>
<protein>
    <submittedName>
        <fullName evidence="3">Acyltransferase</fullName>
    </submittedName>
</protein>
<reference evidence="3 4" key="1">
    <citation type="submission" date="2017-12" db="EMBL/GenBank/DDBJ databases">
        <title>Genome sequence of the active heterotrophic nitrifier-denitrifier, Cupriavidus pauculus UM1.</title>
        <authorList>
            <person name="Putonti C."/>
            <person name="Castignetti D."/>
        </authorList>
    </citation>
    <scope>NUCLEOTIDE SEQUENCE [LARGE SCALE GENOMIC DNA]</scope>
    <source>
        <strain evidence="3 4">UM1</strain>
    </source>
</reference>
<comment type="caution">
    <text evidence="3">The sequence shown here is derived from an EMBL/GenBank/DDBJ whole genome shotgun (WGS) entry which is preliminary data.</text>
</comment>
<dbReference type="AlphaFoldDB" id="A0A2N5C451"/>
<dbReference type="GO" id="GO:0016747">
    <property type="term" value="F:acyltransferase activity, transferring groups other than amino-acyl groups"/>
    <property type="evidence" value="ECO:0007669"/>
    <property type="project" value="InterPro"/>
</dbReference>
<feature type="transmembrane region" description="Helical" evidence="1">
    <location>
        <begin position="271"/>
        <end position="288"/>
    </location>
</feature>
<dbReference type="Pfam" id="PF01757">
    <property type="entry name" value="Acyl_transf_3"/>
    <property type="match status" value="1"/>
</dbReference>